<sequence>MDYIHRKQIVFRDLKHDNIGFDSDNILKIFDFGLAKELRESEKAENGLYHMTGLTGALRYMAPENGLRKPYNQKVDVYSWSMLMWYIMALEPPLAVYTPKMFVERVFERGYRPAIREKWPEELKTLIRQSWDDSPFERPSFDDIKRALRAFSQTIDPELASMMVVEKSNHSSVGNLSFNKP</sequence>
<dbReference type="GO" id="GO:0005524">
    <property type="term" value="F:ATP binding"/>
    <property type="evidence" value="ECO:0007669"/>
    <property type="project" value="InterPro"/>
</dbReference>
<dbReference type="PANTHER" id="PTHR23257:SF958">
    <property type="entry name" value="SERINE_THREONINE-PROTEIN KINASE WNK4"/>
    <property type="match status" value="1"/>
</dbReference>
<dbReference type="Gene3D" id="1.10.510.10">
    <property type="entry name" value="Transferase(Phosphotransferase) domain 1"/>
    <property type="match status" value="1"/>
</dbReference>
<evidence type="ECO:0000259" key="1">
    <source>
        <dbReference type="PROSITE" id="PS50011"/>
    </source>
</evidence>
<dbReference type="GO" id="GO:0004713">
    <property type="term" value="F:protein tyrosine kinase activity"/>
    <property type="evidence" value="ECO:0007669"/>
    <property type="project" value="InterPro"/>
</dbReference>
<dbReference type="InterPro" id="IPR001245">
    <property type="entry name" value="Ser-Thr/Tyr_kinase_cat_dom"/>
</dbReference>
<accession>A0A7S3P9Q1</accession>
<gene>
    <name evidence="2" type="ORF">ACOF00016_LOCUS12479</name>
</gene>
<dbReference type="GO" id="GO:0007165">
    <property type="term" value="P:signal transduction"/>
    <property type="evidence" value="ECO:0007669"/>
    <property type="project" value="TreeGrafter"/>
</dbReference>
<protein>
    <recommendedName>
        <fullName evidence="1">Protein kinase domain-containing protein</fullName>
    </recommendedName>
</protein>
<dbReference type="EMBL" id="HBIM01015865">
    <property type="protein sequence ID" value="CAE0415363.1"/>
    <property type="molecule type" value="Transcribed_RNA"/>
</dbReference>
<dbReference type="InterPro" id="IPR000719">
    <property type="entry name" value="Prot_kinase_dom"/>
</dbReference>
<dbReference type="AlphaFoldDB" id="A0A7S3P9Q1"/>
<evidence type="ECO:0000313" key="2">
    <source>
        <dbReference type="EMBL" id="CAE0415363.1"/>
    </source>
</evidence>
<dbReference type="InterPro" id="IPR011009">
    <property type="entry name" value="Kinase-like_dom_sf"/>
</dbReference>
<dbReference type="SUPFAM" id="SSF56112">
    <property type="entry name" value="Protein kinase-like (PK-like)"/>
    <property type="match status" value="1"/>
</dbReference>
<name>A0A7S3P9Q1_9STRA</name>
<organism evidence="2">
    <name type="scientific">Amphora coffeiformis</name>
    <dbReference type="NCBI Taxonomy" id="265554"/>
    <lineage>
        <taxon>Eukaryota</taxon>
        <taxon>Sar</taxon>
        <taxon>Stramenopiles</taxon>
        <taxon>Ochrophyta</taxon>
        <taxon>Bacillariophyta</taxon>
        <taxon>Bacillariophyceae</taxon>
        <taxon>Bacillariophycidae</taxon>
        <taxon>Thalassiophysales</taxon>
        <taxon>Catenulaceae</taxon>
        <taxon>Amphora</taxon>
    </lineage>
</organism>
<dbReference type="SMART" id="SM00219">
    <property type="entry name" value="TyrKc"/>
    <property type="match status" value="1"/>
</dbReference>
<feature type="domain" description="Protein kinase" evidence="1">
    <location>
        <begin position="1"/>
        <end position="152"/>
    </location>
</feature>
<reference evidence="2" key="1">
    <citation type="submission" date="2021-01" db="EMBL/GenBank/DDBJ databases">
        <authorList>
            <person name="Corre E."/>
            <person name="Pelletier E."/>
            <person name="Niang G."/>
            <person name="Scheremetjew M."/>
            <person name="Finn R."/>
            <person name="Kale V."/>
            <person name="Holt S."/>
            <person name="Cochrane G."/>
            <person name="Meng A."/>
            <person name="Brown T."/>
            <person name="Cohen L."/>
        </authorList>
    </citation>
    <scope>NUCLEOTIDE SEQUENCE</scope>
    <source>
        <strain evidence="2">CCMP127</strain>
    </source>
</reference>
<dbReference type="GO" id="GO:0005737">
    <property type="term" value="C:cytoplasm"/>
    <property type="evidence" value="ECO:0007669"/>
    <property type="project" value="TreeGrafter"/>
</dbReference>
<dbReference type="InterPro" id="IPR020635">
    <property type="entry name" value="Tyr_kinase_cat_dom"/>
</dbReference>
<dbReference type="Pfam" id="PF07714">
    <property type="entry name" value="PK_Tyr_Ser-Thr"/>
    <property type="match status" value="1"/>
</dbReference>
<dbReference type="InterPro" id="IPR050167">
    <property type="entry name" value="Ser_Thr_protein_kinase"/>
</dbReference>
<dbReference type="PANTHER" id="PTHR23257">
    <property type="entry name" value="SERINE-THREONINE PROTEIN KINASE"/>
    <property type="match status" value="1"/>
</dbReference>
<dbReference type="PROSITE" id="PS50011">
    <property type="entry name" value="PROTEIN_KINASE_DOM"/>
    <property type="match status" value="1"/>
</dbReference>
<proteinExistence type="predicted"/>